<dbReference type="EMBL" id="JBHSZG010000001">
    <property type="protein sequence ID" value="MFC7136094.1"/>
    <property type="molecule type" value="Genomic_DNA"/>
</dbReference>
<sequence length="48" mass="5003">MSRSGHPPGSSTVHTCGVPEVSARNSRRPSGVVLGESAWSTARKRATP</sequence>
<dbReference type="AlphaFoldDB" id="A0ABD5XLZ7"/>
<dbReference type="Proteomes" id="UP001596368">
    <property type="component" value="Unassembled WGS sequence"/>
</dbReference>
<comment type="caution">
    <text evidence="2">The sequence shown here is derived from an EMBL/GenBank/DDBJ whole genome shotgun (WGS) entry which is preliminary data.</text>
</comment>
<evidence type="ECO:0000256" key="1">
    <source>
        <dbReference type="SAM" id="MobiDB-lite"/>
    </source>
</evidence>
<proteinExistence type="predicted"/>
<protein>
    <submittedName>
        <fullName evidence="2">Uncharacterized protein</fullName>
    </submittedName>
</protein>
<organism evidence="2 3">
    <name type="scientific">Halobaculum litoreum</name>
    <dbReference type="NCBI Taxonomy" id="3031998"/>
    <lineage>
        <taxon>Archaea</taxon>
        <taxon>Methanobacteriati</taxon>
        <taxon>Methanobacteriota</taxon>
        <taxon>Stenosarchaea group</taxon>
        <taxon>Halobacteria</taxon>
        <taxon>Halobacteriales</taxon>
        <taxon>Haloferacaceae</taxon>
        <taxon>Halobaculum</taxon>
    </lineage>
</organism>
<reference evidence="2 3" key="1">
    <citation type="journal article" date="2019" name="Int. J. Syst. Evol. Microbiol.">
        <title>The Global Catalogue of Microorganisms (GCM) 10K type strain sequencing project: providing services to taxonomists for standard genome sequencing and annotation.</title>
        <authorList>
            <consortium name="The Broad Institute Genomics Platform"/>
            <consortium name="The Broad Institute Genome Sequencing Center for Infectious Disease"/>
            <person name="Wu L."/>
            <person name="Ma J."/>
        </authorList>
    </citation>
    <scope>NUCLEOTIDE SEQUENCE [LARGE SCALE GENOMIC DNA]</scope>
    <source>
        <strain evidence="2 3">DT92</strain>
    </source>
</reference>
<feature type="region of interest" description="Disordered" evidence="1">
    <location>
        <begin position="1"/>
        <end position="48"/>
    </location>
</feature>
<accession>A0ABD5XLZ7</accession>
<evidence type="ECO:0000313" key="3">
    <source>
        <dbReference type="Proteomes" id="UP001596368"/>
    </source>
</evidence>
<name>A0ABD5XLZ7_9EURY</name>
<feature type="compositionally biased region" description="Polar residues" evidence="1">
    <location>
        <begin position="1"/>
        <end position="14"/>
    </location>
</feature>
<gene>
    <name evidence="2" type="ORF">ACFQRB_05110</name>
</gene>
<evidence type="ECO:0000313" key="2">
    <source>
        <dbReference type="EMBL" id="MFC7136094.1"/>
    </source>
</evidence>
<keyword evidence="3" id="KW-1185">Reference proteome</keyword>